<organism evidence="1 2">
    <name type="scientific">Daphnia magna</name>
    <dbReference type="NCBI Taxonomy" id="35525"/>
    <lineage>
        <taxon>Eukaryota</taxon>
        <taxon>Metazoa</taxon>
        <taxon>Ecdysozoa</taxon>
        <taxon>Arthropoda</taxon>
        <taxon>Crustacea</taxon>
        <taxon>Branchiopoda</taxon>
        <taxon>Diplostraca</taxon>
        <taxon>Cladocera</taxon>
        <taxon>Anomopoda</taxon>
        <taxon>Daphniidae</taxon>
        <taxon>Daphnia</taxon>
    </lineage>
</organism>
<comment type="caution">
    <text evidence="1">The sequence shown here is derived from an EMBL/GenBank/DDBJ whole genome shotgun (WGS) entry which is preliminary data.</text>
</comment>
<dbReference type="Proteomes" id="UP001234178">
    <property type="component" value="Unassembled WGS sequence"/>
</dbReference>
<reference evidence="1 2" key="1">
    <citation type="journal article" date="2023" name="Nucleic Acids Res.">
        <title>The hologenome of Daphnia magna reveals possible DNA methylation and microbiome-mediated evolution of the host genome.</title>
        <authorList>
            <person name="Chaturvedi A."/>
            <person name="Li X."/>
            <person name="Dhandapani V."/>
            <person name="Marshall H."/>
            <person name="Kissane S."/>
            <person name="Cuenca-Cambronero M."/>
            <person name="Asole G."/>
            <person name="Calvet F."/>
            <person name="Ruiz-Romero M."/>
            <person name="Marangio P."/>
            <person name="Guigo R."/>
            <person name="Rago D."/>
            <person name="Mirbahai L."/>
            <person name="Eastwood N."/>
            <person name="Colbourne J.K."/>
            <person name="Zhou J."/>
            <person name="Mallon E."/>
            <person name="Orsini L."/>
        </authorList>
    </citation>
    <scope>NUCLEOTIDE SEQUENCE [LARGE SCALE GENOMIC DNA]</scope>
    <source>
        <strain evidence="1">LRV0_1</strain>
    </source>
</reference>
<sequence>MQRNGSLRATFFSLGTKKSFLSWELKLAVKEVNYDDEAYVMTTGVVGGYCTRFCNHNQSADDIDGVQV</sequence>
<name>A0ABQ9ZI27_9CRUS</name>
<accession>A0ABQ9ZI27</accession>
<protein>
    <recommendedName>
        <fullName evidence="3">SET domain-containing protein</fullName>
    </recommendedName>
</protein>
<gene>
    <name evidence="1" type="ORF">OUZ56_024810</name>
</gene>
<keyword evidence="2" id="KW-1185">Reference proteome</keyword>
<evidence type="ECO:0000313" key="2">
    <source>
        <dbReference type="Proteomes" id="UP001234178"/>
    </source>
</evidence>
<dbReference type="EMBL" id="JAOYFB010000004">
    <property type="protein sequence ID" value="KAK4012569.1"/>
    <property type="molecule type" value="Genomic_DNA"/>
</dbReference>
<evidence type="ECO:0000313" key="1">
    <source>
        <dbReference type="EMBL" id="KAK4012569.1"/>
    </source>
</evidence>
<proteinExistence type="predicted"/>
<evidence type="ECO:0008006" key="3">
    <source>
        <dbReference type="Google" id="ProtNLM"/>
    </source>
</evidence>